<evidence type="ECO:0000313" key="3">
    <source>
        <dbReference type="Proteomes" id="UP000324222"/>
    </source>
</evidence>
<dbReference type="Proteomes" id="UP000324222">
    <property type="component" value="Unassembled WGS sequence"/>
</dbReference>
<reference evidence="2 3" key="1">
    <citation type="submission" date="2019-05" db="EMBL/GenBank/DDBJ databases">
        <title>Another draft genome of Portunus trituberculatus and its Hox gene families provides insights of decapod evolution.</title>
        <authorList>
            <person name="Jeong J.-H."/>
            <person name="Song I."/>
            <person name="Kim S."/>
            <person name="Choi T."/>
            <person name="Kim D."/>
            <person name="Ryu S."/>
            <person name="Kim W."/>
        </authorList>
    </citation>
    <scope>NUCLEOTIDE SEQUENCE [LARGE SCALE GENOMIC DNA]</scope>
    <source>
        <tissue evidence="2">Muscle</tissue>
    </source>
</reference>
<feature type="region of interest" description="Disordered" evidence="1">
    <location>
        <begin position="106"/>
        <end position="127"/>
    </location>
</feature>
<gene>
    <name evidence="2" type="ORF">E2C01_054970</name>
</gene>
<protein>
    <submittedName>
        <fullName evidence="2">Uncharacterized protein</fullName>
    </submittedName>
</protein>
<dbReference type="EMBL" id="VSRR010018026">
    <property type="protein sequence ID" value="MPC60910.1"/>
    <property type="molecule type" value="Genomic_DNA"/>
</dbReference>
<evidence type="ECO:0000256" key="1">
    <source>
        <dbReference type="SAM" id="MobiDB-lite"/>
    </source>
</evidence>
<keyword evidence="3" id="KW-1185">Reference proteome</keyword>
<name>A0A5B7GL20_PORTR</name>
<evidence type="ECO:0000313" key="2">
    <source>
        <dbReference type="EMBL" id="MPC60910.1"/>
    </source>
</evidence>
<proteinExistence type="predicted"/>
<organism evidence="2 3">
    <name type="scientific">Portunus trituberculatus</name>
    <name type="common">Swimming crab</name>
    <name type="synonym">Neptunus trituberculatus</name>
    <dbReference type="NCBI Taxonomy" id="210409"/>
    <lineage>
        <taxon>Eukaryota</taxon>
        <taxon>Metazoa</taxon>
        <taxon>Ecdysozoa</taxon>
        <taxon>Arthropoda</taxon>
        <taxon>Crustacea</taxon>
        <taxon>Multicrustacea</taxon>
        <taxon>Malacostraca</taxon>
        <taxon>Eumalacostraca</taxon>
        <taxon>Eucarida</taxon>
        <taxon>Decapoda</taxon>
        <taxon>Pleocyemata</taxon>
        <taxon>Brachyura</taxon>
        <taxon>Eubrachyura</taxon>
        <taxon>Portunoidea</taxon>
        <taxon>Portunidae</taxon>
        <taxon>Portuninae</taxon>
        <taxon>Portunus</taxon>
    </lineage>
</organism>
<comment type="caution">
    <text evidence="2">The sequence shown here is derived from an EMBL/GenBank/DDBJ whole genome shotgun (WGS) entry which is preliminary data.</text>
</comment>
<dbReference type="AlphaFoldDB" id="A0A5B7GL20"/>
<accession>A0A5B7GL20</accession>
<sequence>MHLGGDMSPNMGTTINKIACATNGQKLNNASHIYSSSSCPKNGRNTPNLLEQGTCRHCSNFMCLHPNQAHVLLRNMVCALDNLTYPVKNSMRVHYTPRLSNSHKKVGASRMAIPGPTKVLPDGSDWA</sequence>